<proteinExistence type="predicted"/>
<gene>
    <name evidence="3" type="ORF">B296_00016726</name>
</gene>
<evidence type="ECO:0000313" key="3">
    <source>
        <dbReference type="EMBL" id="RRT74654.1"/>
    </source>
</evidence>
<organism evidence="3 4">
    <name type="scientific">Ensete ventricosum</name>
    <name type="common">Abyssinian banana</name>
    <name type="synonym">Musa ensete</name>
    <dbReference type="NCBI Taxonomy" id="4639"/>
    <lineage>
        <taxon>Eukaryota</taxon>
        <taxon>Viridiplantae</taxon>
        <taxon>Streptophyta</taxon>
        <taxon>Embryophyta</taxon>
        <taxon>Tracheophyta</taxon>
        <taxon>Spermatophyta</taxon>
        <taxon>Magnoliopsida</taxon>
        <taxon>Liliopsida</taxon>
        <taxon>Zingiberales</taxon>
        <taxon>Musaceae</taxon>
        <taxon>Ensete</taxon>
    </lineage>
</organism>
<comment type="caution">
    <text evidence="3">The sequence shown here is derived from an EMBL/GenBank/DDBJ whole genome shotgun (WGS) entry which is preliminary data.</text>
</comment>
<feature type="compositionally biased region" description="Polar residues" evidence="1">
    <location>
        <begin position="34"/>
        <end position="46"/>
    </location>
</feature>
<dbReference type="Proteomes" id="UP000287651">
    <property type="component" value="Unassembled WGS sequence"/>
</dbReference>
<evidence type="ECO:0000256" key="1">
    <source>
        <dbReference type="SAM" id="MobiDB-lite"/>
    </source>
</evidence>
<name>A0A427AEL5_ENSVE</name>
<dbReference type="Pfam" id="PF03732">
    <property type="entry name" value="Retrotrans_gag"/>
    <property type="match status" value="1"/>
</dbReference>
<dbReference type="AlphaFoldDB" id="A0A427AEL5"/>
<reference evidence="3 4" key="1">
    <citation type="journal article" date="2014" name="Agronomy (Basel)">
        <title>A Draft Genome Sequence for Ensete ventricosum, the Drought-Tolerant Tree Against Hunger.</title>
        <authorList>
            <person name="Harrison J."/>
            <person name="Moore K.A."/>
            <person name="Paszkiewicz K."/>
            <person name="Jones T."/>
            <person name="Grant M."/>
            <person name="Ambacheew D."/>
            <person name="Muzemil S."/>
            <person name="Studholme D.J."/>
        </authorList>
    </citation>
    <scope>NUCLEOTIDE SEQUENCE [LARGE SCALE GENOMIC DNA]</scope>
</reference>
<feature type="region of interest" description="Disordered" evidence="1">
    <location>
        <begin position="34"/>
        <end position="55"/>
    </location>
</feature>
<evidence type="ECO:0000313" key="4">
    <source>
        <dbReference type="Proteomes" id="UP000287651"/>
    </source>
</evidence>
<sequence length="170" mass="20425">MTTDDALDARFKAFETRMEDRFQELLREIRRSDQSVPTKLNIGESSKGSRSEKYDYGQDTRYTRMRMEFPKWEDGDLIDWISHAKHFFRFYRTPEESKVEIASIQLEGDAIQWYDLYETYHGVPSWGQFKRELQIHFGPSEYKNITEQLAKIRQTSTVQEYQSRFKHLSN</sequence>
<accession>A0A427AEL5</accession>
<evidence type="ECO:0000259" key="2">
    <source>
        <dbReference type="Pfam" id="PF03732"/>
    </source>
</evidence>
<protein>
    <recommendedName>
        <fullName evidence="2">Retrotransposon gag domain-containing protein</fullName>
    </recommendedName>
</protein>
<dbReference type="InterPro" id="IPR005162">
    <property type="entry name" value="Retrotrans_gag_dom"/>
</dbReference>
<dbReference type="EMBL" id="AMZH03002714">
    <property type="protein sequence ID" value="RRT74654.1"/>
    <property type="molecule type" value="Genomic_DNA"/>
</dbReference>
<feature type="domain" description="Retrotransposon gag" evidence="2">
    <location>
        <begin position="101"/>
        <end position="169"/>
    </location>
</feature>